<keyword evidence="1" id="KW-0732">Signal</keyword>
<comment type="caution">
    <text evidence="2">The sequence shown here is derived from an EMBL/GenBank/DDBJ whole genome shotgun (WGS) entry which is preliminary data.</text>
</comment>
<keyword evidence="3" id="KW-1185">Reference proteome</keyword>
<evidence type="ECO:0000256" key="1">
    <source>
        <dbReference type="SAM" id="SignalP"/>
    </source>
</evidence>
<dbReference type="EMBL" id="MNCJ02000316">
    <property type="protein sequence ID" value="KAF5822381.1"/>
    <property type="molecule type" value="Genomic_DNA"/>
</dbReference>
<proteinExistence type="predicted"/>
<accession>A0A9K3P369</accession>
<evidence type="ECO:0000313" key="2">
    <source>
        <dbReference type="EMBL" id="KAF5822381.1"/>
    </source>
</evidence>
<keyword evidence="2" id="KW-0378">Hydrolase</keyword>
<dbReference type="AlphaFoldDB" id="A0A9K3P369"/>
<feature type="chain" id="PRO_5039937646" evidence="1">
    <location>
        <begin position="18"/>
        <end position="85"/>
    </location>
</feature>
<reference evidence="2" key="2">
    <citation type="submission" date="2020-06" db="EMBL/GenBank/DDBJ databases">
        <title>Helianthus annuus Genome sequencing and assembly Release 2.</title>
        <authorList>
            <person name="Gouzy J."/>
            <person name="Langlade N."/>
            <person name="Munos S."/>
        </authorList>
    </citation>
    <scope>NUCLEOTIDE SEQUENCE</scope>
    <source>
        <tissue evidence="2">Leaves</tissue>
    </source>
</reference>
<dbReference type="EC" id="3.4.11.9" evidence="2"/>
<dbReference type="Proteomes" id="UP000215914">
    <property type="component" value="Unassembled WGS sequence"/>
</dbReference>
<organism evidence="2 3">
    <name type="scientific">Helianthus annuus</name>
    <name type="common">Common sunflower</name>
    <dbReference type="NCBI Taxonomy" id="4232"/>
    <lineage>
        <taxon>Eukaryota</taxon>
        <taxon>Viridiplantae</taxon>
        <taxon>Streptophyta</taxon>
        <taxon>Embryophyta</taxon>
        <taxon>Tracheophyta</taxon>
        <taxon>Spermatophyta</taxon>
        <taxon>Magnoliopsida</taxon>
        <taxon>eudicotyledons</taxon>
        <taxon>Gunneridae</taxon>
        <taxon>Pentapetalae</taxon>
        <taxon>asterids</taxon>
        <taxon>campanulids</taxon>
        <taxon>Asterales</taxon>
        <taxon>Asteraceae</taxon>
        <taxon>Asteroideae</taxon>
        <taxon>Heliantheae alliance</taxon>
        <taxon>Heliantheae</taxon>
        <taxon>Helianthus</taxon>
    </lineage>
</organism>
<reference evidence="2" key="1">
    <citation type="journal article" date="2017" name="Nature">
        <title>The sunflower genome provides insights into oil metabolism, flowering and Asterid evolution.</title>
        <authorList>
            <person name="Badouin H."/>
            <person name="Gouzy J."/>
            <person name="Grassa C.J."/>
            <person name="Murat F."/>
            <person name="Staton S.E."/>
            <person name="Cottret L."/>
            <person name="Lelandais-Briere C."/>
            <person name="Owens G.L."/>
            <person name="Carrere S."/>
            <person name="Mayjonade B."/>
            <person name="Legrand L."/>
            <person name="Gill N."/>
            <person name="Kane N.C."/>
            <person name="Bowers J.E."/>
            <person name="Hubner S."/>
            <person name="Bellec A."/>
            <person name="Berard A."/>
            <person name="Berges H."/>
            <person name="Blanchet N."/>
            <person name="Boniface M.C."/>
            <person name="Brunel D."/>
            <person name="Catrice O."/>
            <person name="Chaidir N."/>
            <person name="Claudel C."/>
            <person name="Donnadieu C."/>
            <person name="Faraut T."/>
            <person name="Fievet G."/>
            <person name="Helmstetter N."/>
            <person name="King M."/>
            <person name="Knapp S.J."/>
            <person name="Lai Z."/>
            <person name="Le Paslier M.C."/>
            <person name="Lippi Y."/>
            <person name="Lorenzon L."/>
            <person name="Mandel J.R."/>
            <person name="Marage G."/>
            <person name="Marchand G."/>
            <person name="Marquand E."/>
            <person name="Bret-Mestries E."/>
            <person name="Morien E."/>
            <person name="Nambeesan S."/>
            <person name="Nguyen T."/>
            <person name="Pegot-Espagnet P."/>
            <person name="Pouilly N."/>
            <person name="Raftis F."/>
            <person name="Sallet E."/>
            <person name="Schiex T."/>
            <person name="Thomas J."/>
            <person name="Vandecasteele C."/>
            <person name="Vares D."/>
            <person name="Vear F."/>
            <person name="Vautrin S."/>
            <person name="Crespi M."/>
            <person name="Mangin B."/>
            <person name="Burke J.M."/>
            <person name="Salse J."/>
            <person name="Munos S."/>
            <person name="Vincourt P."/>
            <person name="Rieseberg L.H."/>
            <person name="Langlade N.B."/>
        </authorList>
    </citation>
    <scope>NUCLEOTIDE SEQUENCE</scope>
    <source>
        <tissue evidence="2">Leaves</tissue>
    </source>
</reference>
<name>A0A9K3P369_HELAN</name>
<dbReference type="GO" id="GO:0004177">
    <property type="term" value="F:aminopeptidase activity"/>
    <property type="evidence" value="ECO:0007669"/>
    <property type="project" value="UniProtKB-KW"/>
</dbReference>
<keyword evidence="2" id="KW-0645">Protease</keyword>
<gene>
    <name evidence="2" type="ORF">HanXRQr2_Chr01g0025831</name>
</gene>
<feature type="signal peptide" evidence="1">
    <location>
        <begin position="1"/>
        <end position="17"/>
    </location>
</feature>
<dbReference type="InterPro" id="IPR029149">
    <property type="entry name" value="Creatin/AminoP/Spt16_N"/>
</dbReference>
<keyword evidence="2" id="KW-0031">Aminopeptidase</keyword>
<dbReference type="Gene3D" id="3.40.350.10">
    <property type="entry name" value="Creatinase/prolidase N-terminal domain"/>
    <property type="match status" value="1"/>
</dbReference>
<protein>
    <submittedName>
        <fullName evidence="2">Xaa-Pro aminopeptidase</fullName>
        <ecNumber evidence="2">3.4.11.9</ecNumber>
    </submittedName>
</protein>
<dbReference type="Gramene" id="mRNA:HanXRQr2_Chr01g0025831">
    <property type="protein sequence ID" value="mRNA:HanXRQr2_Chr01g0025831"/>
    <property type="gene ID" value="HanXRQr2_Chr01g0025831"/>
</dbReference>
<evidence type="ECO:0000313" key="3">
    <source>
        <dbReference type="Proteomes" id="UP000215914"/>
    </source>
</evidence>
<sequence length="85" mass="9730">MMLVGFESLYFVLFVWSHCQTFYRGSMRYYAIWIKVCRAEKQLSSSWTLMRSGSSGVPSTAEWLNDVLAPGSRIDIDPGAVSFFF</sequence>